<name>A0ABR9KC37_9ACTN</name>
<keyword evidence="3" id="KW-1185">Reference proteome</keyword>
<evidence type="ECO:0000313" key="2">
    <source>
        <dbReference type="EMBL" id="MBE1559495.1"/>
    </source>
</evidence>
<protein>
    <submittedName>
        <fullName evidence="2">Uncharacterized protein</fullName>
    </submittedName>
</protein>
<evidence type="ECO:0000313" key="3">
    <source>
        <dbReference type="Proteomes" id="UP000661607"/>
    </source>
</evidence>
<sequence length="75" mass="7543">MSASEVNVCQVCQGVITPVPPEAYTSVRGRLIVTNGYCRGRCDTGDPAGGAAGDAAAHPSAPDRVAQPDEATSGL</sequence>
<accession>A0ABR9KC37</accession>
<comment type="caution">
    <text evidence="2">The sequence shown here is derived from an EMBL/GenBank/DDBJ whole genome shotgun (WGS) entry which is preliminary data.</text>
</comment>
<evidence type="ECO:0000256" key="1">
    <source>
        <dbReference type="SAM" id="MobiDB-lite"/>
    </source>
</evidence>
<gene>
    <name evidence="2" type="ORF">H4W81_002274</name>
</gene>
<dbReference type="Proteomes" id="UP000661607">
    <property type="component" value="Unassembled WGS sequence"/>
</dbReference>
<dbReference type="EMBL" id="JADBEF010000001">
    <property type="protein sequence ID" value="MBE1559495.1"/>
    <property type="molecule type" value="Genomic_DNA"/>
</dbReference>
<proteinExistence type="predicted"/>
<reference evidence="2 3" key="1">
    <citation type="submission" date="2020-10" db="EMBL/GenBank/DDBJ databases">
        <title>Sequencing the genomes of 1000 actinobacteria strains.</title>
        <authorList>
            <person name="Klenk H.-P."/>
        </authorList>
    </citation>
    <scope>NUCLEOTIDE SEQUENCE [LARGE SCALE GENOMIC DNA]</scope>
    <source>
        <strain evidence="2 3">DSM 43748</strain>
    </source>
</reference>
<feature type="region of interest" description="Disordered" evidence="1">
    <location>
        <begin position="48"/>
        <end position="75"/>
    </location>
</feature>
<organism evidence="2 3">
    <name type="scientific">Nonomuraea africana</name>
    <dbReference type="NCBI Taxonomy" id="46171"/>
    <lineage>
        <taxon>Bacteria</taxon>
        <taxon>Bacillati</taxon>
        <taxon>Actinomycetota</taxon>
        <taxon>Actinomycetes</taxon>
        <taxon>Streptosporangiales</taxon>
        <taxon>Streptosporangiaceae</taxon>
        <taxon>Nonomuraea</taxon>
    </lineage>
</organism>
<feature type="compositionally biased region" description="Low complexity" evidence="1">
    <location>
        <begin position="53"/>
        <end position="63"/>
    </location>
</feature>
<dbReference type="RefSeq" id="WP_192774760.1">
    <property type="nucleotide sequence ID" value="NZ_BAAASY010000001.1"/>
</dbReference>